<keyword evidence="2" id="KW-1185">Reference proteome</keyword>
<accession>A0A0C3DS35</accession>
<evidence type="ECO:0000313" key="1">
    <source>
        <dbReference type="EMBL" id="KIM58999.1"/>
    </source>
</evidence>
<organism evidence="1 2">
    <name type="scientific">Scleroderma citrinum Foug A</name>
    <dbReference type="NCBI Taxonomy" id="1036808"/>
    <lineage>
        <taxon>Eukaryota</taxon>
        <taxon>Fungi</taxon>
        <taxon>Dikarya</taxon>
        <taxon>Basidiomycota</taxon>
        <taxon>Agaricomycotina</taxon>
        <taxon>Agaricomycetes</taxon>
        <taxon>Agaricomycetidae</taxon>
        <taxon>Boletales</taxon>
        <taxon>Sclerodermatineae</taxon>
        <taxon>Sclerodermataceae</taxon>
        <taxon>Scleroderma</taxon>
    </lineage>
</organism>
<sequence>MLGTSDSESHFDNADSRSQLRPTLLQSIFQLQSLSKFGSFKGFQLGTSTWLRRLVSVTSMPHLAPPNQSIPPAPSPWCIPAVSVLSTNPFRSQGYQAIRTHSCASRATISAGPLWMSRARHCVQMESQKLRNTKT</sequence>
<dbReference type="HOGENOM" id="CLU_1886983_0_0_1"/>
<protein>
    <submittedName>
        <fullName evidence="1">Uncharacterized protein</fullName>
    </submittedName>
</protein>
<dbReference type="Proteomes" id="UP000053989">
    <property type="component" value="Unassembled WGS sequence"/>
</dbReference>
<dbReference type="EMBL" id="KN822078">
    <property type="protein sequence ID" value="KIM58999.1"/>
    <property type="molecule type" value="Genomic_DNA"/>
</dbReference>
<dbReference type="AlphaFoldDB" id="A0A0C3DS35"/>
<evidence type="ECO:0000313" key="2">
    <source>
        <dbReference type="Proteomes" id="UP000053989"/>
    </source>
</evidence>
<name>A0A0C3DS35_9AGAM</name>
<reference evidence="1 2" key="1">
    <citation type="submission" date="2014-04" db="EMBL/GenBank/DDBJ databases">
        <authorList>
            <consortium name="DOE Joint Genome Institute"/>
            <person name="Kuo A."/>
            <person name="Kohler A."/>
            <person name="Nagy L.G."/>
            <person name="Floudas D."/>
            <person name="Copeland A."/>
            <person name="Barry K.W."/>
            <person name="Cichocki N."/>
            <person name="Veneault-Fourrey C."/>
            <person name="LaButti K."/>
            <person name="Lindquist E.A."/>
            <person name="Lipzen A."/>
            <person name="Lundell T."/>
            <person name="Morin E."/>
            <person name="Murat C."/>
            <person name="Sun H."/>
            <person name="Tunlid A."/>
            <person name="Henrissat B."/>
            <person name="Grigoriev I.V."/>
            <person name="Hibbett D.S."/>
            <person name="Martin F."/>
            <person name="Nordberg H.P."/>
            <person name="Cantor M.N."/>
            <person name="Hua S.X."/>
        </authorList>
    </citation>
    <scope>NUCLEOTIDE SEQUENCE [LARGE SCALE GENOMIC DNA]</scope>
    <source>
        <strain evidence="1 2">Foug A</strain>
    </source>
</reference>
<proteinExistence type="predicted"/>
<reference evidence="2" key="2">
    <citation type="submission" date="2015-01" db="EMBL/GenBank/DDBJ databases">
        <title>Evolutionary Origins and Diversification of the Mycorrhizal Mutualists.</title>
        <authorList>
            <consortium name="DOE Joint Genome Institute"/>
            <consortium name="Mycorrhizal Genomics Consortium"/>
            <person name="Kohler A."/>
            <person name="Kuo A."/>
            <person name="Nagy L.G."/>
            <person name="Floudas D."/>
            <person name="Copeland A."/>
            <person name="Barry K.W."/>
            <person name="Cichocki N."/>
            <person name="Veneault-Fourrey C."/>
            <person name="LaButti K."/>
            <person name="Lindquist E.A."/>
            <person name="Lipzen A."/>
            <person name="Lundell T."/>
            <person name="Morin E."/>
            <person name="Murat C."/>
            <person name="Riley R."/>
            <person name="Ohm R."/>
            <person name="Sun H."/>
            <person name="Tunlid A."/>
            <person name="Henrissat B."/>
            <person name="Grigoriev I.V."/>
            <person name="Hibbett D.S."/>
            <person name="Martin F."/>
        </authorList>
    </citation>
    <scope>NUCLEOTIDE SEQUENCE [LARGE SCALE GENOMIC DNA]</scope>
    <source>
        <strain evidence="2">Foug A</strain>
    </source>
</reference>
<gene>
    <name evidence="1" type="ORF">SCLCIDRAFT_1041854</name>
</gene>
<dbReference type="InParanoid" id="A0A0C3DS35"/>